<evidence type="ECO:0000256" key="1">
    <source>
        <dbReference type="SAM" id="MobiDB-lite"/>
    </source>
</evidence>
<name>A0A9W8G8L3_9FUNG</name>
<feature type="compositionally biased region" description="Polar residues" evidence="1">
    <location>
        <begin position="87"/>
        <end position="102"/>
    </location>
</feature>
<feature type="compositionally biased region" description="Polar residues" evidence="1">
    <location>
        <begin position="56"/>
        <end position="66"/>
    </location>
</feature>
<comment type="caution">
    <text evidence="2">The sequence shown here is derived from an EMBL/GenBank/DDBJ whole genome shotgun (WGS) entry which is preliminary data.</text>
</comment>
<dbReference type="EMBL" id="JANBTW010000020">
    <property type="protein sequence ID" value="KAJ2678499.1"/>
    <property type="molecule type" value="Genomic_DNA"/>
</dbReference>
<accession>A0A9W8G8L3</accession>
<sequence length="251" mass="27146">MFGSTHNQGATAGHAQNKENAVLGSVARAGKTGLLNSKAGAGSAHPAKMPGKPTASFGTSSHSNMMTPGKKPADGKQQATRIGLRNIAQTPSSARSQVATAQRQDKTTRTIKRRQGLFTPAAQQASTKLHTHLKQQQQALDILQLLEPEYVSVRPIPLPFDALEEFGCDLDVSIVPMTQRSIPIERAIKLPLLDLEYEALIEIPSTPPSDFGESKIPRPGSLGFLQLDCKPMPLIANAFYPSRIPQLKRKR</sequence>
<organism evidence="2 3">
    <name type="scientific">Coemansia spiralis</name>
    <dbReference type="NCBI Taxonomy" id="417178"/>
    <lineage>
        <taxon>Eukaryota</taxon>
        <taxon>Fungi</taxon>
        <taxon>Fungi incertae sedis</taxon>
        <taxon>Zoopagomycota</taxon>
        <taxon>Kickxellomycotina</taxon>
        <taxon>Kickxellomycetes</taxon>
        <taxon>Kickxellales</taxon>
        <taxon>Kickxellaceae</taxon>
        <taxon>Coemansia</taxon>
    </lineage>
</organism>
<gene>
    <name evidence="2" type="ORF">GGI25_002293</name>
</gene>
<dbReference type="Proteomes" id="UP001151518">
    <property type="component" value="Unassembled WGS sequence"/>
</dbReference>
<evidence type="ECO:0000313" key="3">
    <source>
        <dbReference type="Proteomes" id="UP001151518"/>
    </source>
</evidence>
<protein>
    <submittedName>
        <fullName evidence="2">Uncharacterized protein</fullName>
    </submittedName>
</protein>
<feature type="region of interest" description="Disordered" evidence="1">
    <location>
        <begin position="36"/>
        <end position="109"/>
    </location>
</feature>
<dbReference type="OrthoDB" id="5537785at2759"/>
<reference evidence="2" key="1">
    <citation type="submission" date="2022-07" db="EMBL/GenBank/DDBJ databases">
        <title>Phylogenomic reconstructions and comparative analyses of Kickxellomycotina fungi.</title>
        <authorList>
            <person name="Reynolds N.K."/>
            <person name="Stajich J.E."/>
            <person name="Barry K."/>
            <person name="Grigoriev I.V."/>
            <person name="Crous P."/>
            <person name="Smith M.E."/>
        </authorList>
    </citation>
    <scope>NUCLEOTIDE SEQUENCE</scope>
    <source>
        <strain evidence="2">NRRL 3115</strain>
    </source>
</reference>
<proteinExistence type="predicted"/>
<evidence type="ECO:0000313" key="2">
    <source>
        <dbReference type="EMBL" id="KAJ2678499.1"/>
    </source>
</evidence>
<dbReference type="AlphaFoldDB" id="A0A9W8G8L3"/>